<sequence length="142" mass="15559">MTRENGRDFELEEILQSVRERLKGSDASLYLAARALRLNPRVRFLKPSLGENCYQGNTSCLKASAFSEVPWDECEPNVKLQVRDQRSARVDDNDNRADIAGSSHDYDGSTNARGDAEAFSATGTNSGLKTEEANSGAAERAT</sequence>
<evidence type="ECO:0000313" key="2">
    <source>
        <dbReference type="Proteomes" id="UP001144978"/>
    </source>
</evidence>
<reference evidence="1" key="1">
    <citation type="submission" date="2022-08" db="EMBL/GenBank/DDBJ databases">
        <title>Genome Sequence of Pycnoporus sanguineus.</title>
        <authorList>
            <person name="Buettner E."/>
        </authorList>
    </citation>
    <scope>NUCLEOTIDE SEQUENCE</scope>
    <source>
        <strain evidence="1">CG-C14</strain>
    </source>
</reference>
<organism evidence="1 2">
    <name type="scientific">Trametes sanguinea</name>
    <dbReference type="NCBI Taxonomy" id="158606"/>
    <lineage>
        <taxon>Eukaryota</taxon>
        <taxon>Fungi</taxon>
        <taxon>Dikarya</taxon>
        <taxon>Basidiomycota</taxon>
        <taxon>Agaricomycotina</taxon>
        <taxon>Agaricomycetes</taxon>
        <taxon>Polyporales</taxon>
        <taxon>Polyporaceae</taxon>
        <taxon>Trametes</taxon>
    </lineage>
</organism>
<gene>
    <name evidence="1" type="ORF">NUW54_g5719</name>
</gene>
<proteinExistence type="predicted"/>
<comment type="caution">
    <text evidence="1">The sequence shown here is derived from an EMBL/GenBank/DDBJ whole genome shotgun (WGS) entry which is preliminary data.</text>
</comment>
<protein>
    <submittedName>
        <fullName evidence="1">Uncharacterized protein</fullName>
    </submittedName>
</protein>
<evidence type="ECO:0000313" key="1">
    <source>
        <dbReference type="EMBL" id="KAJ3002677.1"/>
    </source>
</evidence>
<dbReference type="Proteomes" id="UP001144978">
    <property type="component" value="Unassembled WGS sequence"/>
</dbReference>
<dbReference type="EMBL" id="JANSHE010001440">
    <property type="protein sequence ID" value="KAJ3002677.1"/>
    <property type="molecule type" value="Genomic_DNA"/>
</dbReference>
<name>A0ACC1PVZ5_9APHY</name>
<keyword evidence="2" id="KW-1185">Reference proteome</keyword>
<accession>A0ACC1PVZ5</accession>